<protein>
    <submittedName>
        <fullName evidence="2">Uncharacterized protein</fullName>
    </submittedName>
</protein>
<evidence type="ECO:0000313" key="4">
    <source>
        <dbReference type="Proteomes" id="UP000663828"/>
    </source>
</evidence>
<proteinExistence type="predicted"/>
<dbReference type="EMBL" id="CAJNOJ010000067">
    <property type="protein sequence ID" value="CAF1019851.1"/>
    <property type="molecule type" value="Genomic_DNA"/>
</dbReference>
<accession>A0A814I8M4</accession>
<evidence type="ECO:0000256" key="1">
    <source>
        <dbReference type="SAM" id="MobiDB-lite"/>
    </source>
</evidence>
<dbReference type="EMBL" id="CAJNOR010002727">
    <property type="protein sequence ID" value="CAF1332684.1"/>
    <property type="molecule type" value="Genomic_DNA"/>
</dbReference>
<reference evidence="2" key="1">
    <citation type="submission" date="2021-02" db="EMBL/GenBank/DDBJ databases">
        <authorList>
            <person name="Nowell W R."/>
        </authorList>
    </citation>
    <scope>NUCLEOTIDE SEQUENCE</scope>
</reference>
<evidence type="ECO:0000313" key="5">
    <source>
        <dbReference type="Proteomes" id="UP000663852"/>
    </source>
</evidence>
<dbReference type="OrthoDB" id="9990847at2759"/>
<organism evidence="2 5">
    <name type="scientific">Adineta ricciae</name>
    <name type="common">Rotifer</name>
    <dbReference type="NCBI Taxonomy" id="249248"/>
    <lineage>
        <taxon>Eukaryota</taxon>
        <taxon>Metazoa</taxon>
        <taxon>Spiralia</taxon>
        <taxon>Gnathifera</taxon>
        <taxon>Rotifera</taxon>
        <taxon>Eurotatoria</taxon>
        <taxon>Bdelloidea</taxon>
        <taxon>Adinetida</taxon>
        <taxon>Adinetidae</taxon>
        <taxon>Adineta</taxon>
    </lineage>
</organism>
<gene>
    <name evidence="2" type="ORF">EDS130_LOCUS15836</name>
    <name evidence="3" type="ORF">XAT740_LOCUS30517</name>
</gene>
<comment type="caution">
    <text evidence="2">The sequence shown here is derived from an EMBL/GenBank/DDBJ whole genome shotgun (WGS) entry which is preliminary data.</text>
</comment>
<dbReference type="Proteomes" id="UP000663852">
    <property type="component" value="Unassembled WGS sequence"/>
</dbReference>
<feature type="region of interest" description="Disordered" evidence="1">
    <location>
        <begin position="63"/>
        <end position="84"/>
    </location>
</feature>
<evidence type="ECO:0000313" key="3">
    <source>
        <dbReference type="EMBL" id="CAF1332684.1"/>
    </source>
</evidence>
<sequence>MTVCKVFLYGLKPCDIGSSTNDNISDATYQRQNSLTSMFATEKSVPAENNFLNIDIKPVLTPMSSRSSTASSDTGHESSPIRVAIRQTPRGRYRICVSQSLLRPRVGDI</sequence>
<dbReference type="Proteomes" id="UP000663828">
    <property type="component" value="Unassembled WGS sequence"/>
</dbReference>
<dbReference type="AlphaFoldDB" id="A0A814I8M4"/>
<evidence type="ECO:0000313" key="2">
    <source>
        <dbReference type="EMBL" id="CAF1019851.1"/>
    </source>
</evidence>
<keyword evidence="4" id="KW-1185">Reference proteome</keyword>
<name>A0A814I8M4_ADIRI</name>